<accession>A0A9D1W6X1</accession>
<comment type="similarity">
    <text evidence="2">Belongs to the multi antimicrobial extrusion (MATE) (TC 2.A.66.1) family.</text>
</comment>
<evidence type="ECO:0000256" key="3">
    <source>
        <dbReference type="ARBA" id="ARBA00022448"/>
    </source>
</evidence>
<evidence type="ECO:0000256" key="1">
    <source>
        <dbReference type="ARBA" id="ARBA00004141"/>
    </source>
</evidence>
<gene>
    <name evidence="8" type="ORF">H9853_02195</name>
</gene>
<dbReference type="InterPro" id="IPR050222">
    <property type="entry name" value="MATE_MdtK"/>
</dbReference>
<feature type="transmembrane region" description="Helical" evidence="7">
    <location>
        <begin position="46"/>
        <end position="66"/>
    </location>
</feature>
<dbReference type="Proteomes" id="UP000824156">
    <property type="component" value="Unassembled WGS sequence"/>
</dbReference>
<evidence type="ECO:0000256" key="7">
    <source>
        <dbReference type="SAM" id="Phobius"/>
    </source>
</evidence>
<keyword evidence="5 7" id="KW-1133">Transmembrane helix</keyword>
<reference evidence="8" key="2">
    <citation type="submission" date="2021-04" db="EMBL/GenBank/DDBJ databases">
        <authorList>
            <person name="Gilroy R."/>
        </authorList>
    </citation>
    <scope>NUCLEOTIDE SEQUENCE</scope>
    <source>
        <strain evidence="8">1719</strain>
    </source>
</reference>
<evidence type="ECO:0000256" key="4">
    <source>
        <dbReference type="ARBA" id="ARBA00022692"/>
    </source>
</evidence>
<feature type="transmembrane region" description="Helical" evidence="7">
    <location>
        <begin position="203"/>
        <end position="222"/>
    </location>
</feature>
<dbReference type="Pfam" id="PF01554">
    <property type="entry name" value="MatE"/>
    <property type="match status" value="2"/>
</dbReference>
<feature type="transmembrane region" description="Helical" evidence="7">
    <location>
        <begin position="243"/>
        <end position="262"/>
    </location>
</feature>
<dbReference type="NCBIfam" id="TIGR00797">
    <property type="entry name" value="matE"/>
    <property type="match status" value="1"/>
</dbReference>
<feature type="transmembrane region" description="Helical" evidence="7">
    <location>
        <begin position="170"/>
        <end position="191"/>
    </location>
</feature>
<evidence type="ECO:0000256" key="5">
    <source>
        <dbReference type="ARBA" id="ARBA00022989"/>
    </source>
</evidence>
<feature type="transmembrane region" description="Helical" evidence="7">
    <location>
        <begin position="322"/>
        <end position="343"/>
    </location>
</feature>
<sequence>MQNTQMGKYSNYKEILKLSFPIILANASAPLLGLADTAAIGNTAGAAELGAIALASLIFSFVYWGFSFLRMATTGFVAQAVGANDKKLIHEVVYRSLAIGFAIGLLLILGQQLIGETAIRFMSAGDEVKGLIRSYFYTRIWGAPATLTTYALLGALVGMGLTKRLLYVQLLLNGLNIALNILFVVVFNWSVKGIALGTALAEWAAFIYALWLIFKSLEINWGEFIARRKEIFNKIEIVKSFKVNADIMIRTLALLSGFAWFADQGAKFGDDILAANHLLLQFVSLSAFFLDGYAHVVEMTAGQAFGKRNKTLFLQQVKDATMLAGLTAVVLAFLLFIGVKWTVPLLTQVKAVQEIAINFMPFASIYILLSFVAFLMDGAFIGLTRSKEMRNGTIIALIAFILSGTFLTVQYGNTGLWIAFILYVVVRGLALGLYFPRLIKSFE</sequence>
<evidence type="ECO:0000256" key="6">
    <source>
        <dbReference type="ARBA" id="ARBA00023136"/>
    </source>
</evidence>
<dbReference type="PANTHER" id="PTHR43298:SF2">
    <property type="entry name" value="FMN_FAD EXPORTER YEEO-RELATED"/>
    <property type="match status" value="1"/>
</dbReference>
<feature type="transmembrane region" description="Helical" evidence="7">
    <location>
        <begin position="392"/>
        <end position="411"/>
    </location>
</feature>
<feature type="transmembrane region" description="Helical" evidence="7">
    <location>
        <begin position="92"/>
        <end position="114"/>
    </location>
</feature>
<feature type="transmembrane region" description="Helical" evidence="7">
    <location>
        <begin position="282"/>
        <end position="301"/>
    </location>
</feature>
<dbReference type="AlphaFoldDB" id="A0A9D1W6X1"/>
<feature type="transmembrane region" description="Helical" evidence="7">
    <location>
        <begin position="134"/>
        <end position="158"/>
    </location>
</feature>
<evidence type="ECO:0000313" key="8">
    <source>
        <dbReference type="EMBL" id="HIX53811.1"/>
    </source>
</evidence>
<organism evidence="8 9">
    <name type="scientific">Candidatus Sphingobacterium stercoripullorum</name>
    <dbReference type="NCBI Taxonomy" id="2838759"/>
    <lineage>
        <taxon>Bacteria</taxon>
        <taxon>Pseudomonadati</taxon>
        <taxon>Bacteroidota</taxon>
        <taxon>Sphingobacteriia</taxon>
        <taxon>Sphingobacteriales</taxon>
        <taxon>Sphingobacteriaceae</taxon>
        <taxon>Sphingobacterium</taxon>
    </lineage>
</organism>
<dbReference type="CDD" id="cd13136">
    <property type="entry name" value="MATE_DinF_like"/>
    <property type="match status" value="1"/>
</dbReference>
<keyword evidence="6 7" id="KW-0472">Membrane</keyword>
<dbReference type="EMBL" id="DXEZ01000061">
    <property type="protein sequence ID" value="HIX53811.1"/>
    <property type="molecule type" value="Genomic_DNA"/>
</dbReference>
<name>A0A9D1W6X1_9SPHI</name>
<proteinExistence type="inferred from homology"/>
<dbReference type="GO" id="GO:0005886">
    <property type="term" value="C:plasma membrane"/>
    <property type="evidence" value="ECO:0007669"/>
    <property type="project" value="TreeGrafter"/>
</dbReference>
<comment type="subcellular location">
    <subcellularLocation>
        <location evidence="1">Membrane</location>
        <topology evidence="1">Multi-pass membrane protein</topology>
    </subcellularLocation>
</comment>
<feature type="transmembrane region" description="Helical" evidence="7">
    <location>
        <begin position="417"/>
        <end position="435"/>
    </location>
</feature>
<dbReference type="PANTHER" id="PTHR43298">
    <property type="entry name" value="MULTIDRUG RESISTANCE PROTEIN NORM-RELATED"/>
    <property type="match status" value="1"/>
</dbReference>
<evidence type="ECO:0000313" key="9">
    <source>
        <dbReference type="Proteomes" id="UP000824156"/>
    </source>
</evidence>
<comment type="caution">
    <text evidence="8">The sequence shown here is derived from an EMBL/GenBank/DDBJ whole genome shotgun (WGS) entry which is preliminary data.</text>
</comment>
<keyword evidence="3" id="KW-0813">Transport</keyword>
<protein>
    <submittedName>
        <fullName evidence="8">MATE family efflux transporter</fullName>
    </submittedName>
</protein>
<reference evidence="8" key="1">
    <citation type="journal article" date="2021" name="PeerJ">
        <title>Extensive microbial diversity within the chicken gut microbiome revealed by metagenomics and culture.</title>
        <authorList>
            <person name="Gilroy R."/>
            <person name="Ravi A."/>
            <person name="Getino M."/>
            <person name="Pursley I."/>
            <person name="Horton D.L."/>
            <person name="Alikhan N.F."/>
            <person name="Baker D."/>
            <person name="Gharbi K."/>
            <person name="Hall N."/>
            <person name="Watson M."/>
            <person name="Adriaenssens E.M."/>
            <person name="Foster-Nyarko E."/>
            <person name="Jarju S."/>
            <person name="Secka A."/>
            <person name="Antonio M."/>
            <person name="Oren A."/>
            <person name="Chaudhuri R.R."/>
            <person name="La Ragione R."/>
            <person name="Hildebrand F."/>
            <person name="Pallen M.J."/>
        </authorList>
    </citation>
    <scope>NUCLEOTIDE SEQUENCE</scope>
    <source>
        <strain evidence="8">1719</strain>
    </source>
</reference>
<dbReference type="GO" id="GO:0015297">
    <property type="term" value="F:antiporter activity"/>
    <property type="evidence" value="ECO:0007669"/>
    <property type="project" value="InterPro"/>
</dbReference>
<keyword evidence="4 7" id="KW-0812">Transmembrane</keyword>
<feature type="transmembrane region" description="Helical" evidence="7">
    <location>
        <begin position="20"/>
        <end position="40"/>
    </location>
</feature>
<dbReference type="InterPro" id="IPR044644">
    <property type="entry name" value="DinF-like"/>
</dbReference>
<dbReference type="InterPro" id="IPR002528">
    <property type="entry name" value="MATE_fam"/>
</dbReference>
<evidence type="ECO:0000256" key="2">
    <source>
        <dbReference type="ARBA" id="ARBA00010199"/>
    </source>
</evidence>
<feature type="transmembrane region" description="Helical" evidence="7">
    <location>
        <begin position="355"/>
        <end position="380"/>
    </location>
</feature>
<dbReference type="GO" id="GO:0042910">
    <property type="term" value="F:xenobiotic transmembrane transporter activity"/>
    <property type="evidence" value="ECO:0007669"/>
    <property type="project" value="InterPro"/>
</dbReference>